<reference evidence="2 3" key="1">
    <citation type="submission" date="2023-03" db="EMBL/GenBank/DDBJ databases">
        <title>Strain YYF002 represents a novel species in the genus Winogradskyella isolated from seawater.</title>
        <authorList>
            <person name="Fu Z.-Y."/>
        </authorList>
    </citation>
    <scope>NUCLEOTIDE SEQUENCE [LARGE SCALE GENOMIC DNA]</scope>
    <source>
        <strain evidence="2 3">YYF002</strain>
    </source>
</reference>
<dbReference type="Gene3D" id="1.25.40.10">
    <property type="entry name" value="Tetratricopeptide repeat domain"/>
    <property type="match status" value="1"/>
</dbReference>
<gene>
    <name evidence="2" type="ORF">P7122_11900</name>
</gene>
<organism evidence="2 3">
    <name type="scientific">Winogradskyella marincola</name>
    <dbReference type="NCBI Taxonomy" id="3037795"/>
    <lineage>
        <taxon>Bacteria</taxon>
        <taxon>Pseudomonadati</taxon>
        <taxon>Bacteroidota</taxon>
        <taxon>Flavobacteriia</taxon>
        <taxon>Flavobacteriales</taxon>
        <taxon>Flavobacteriaceae</taxon>
        <taxon>Winogradskyella</taxon>
    </lineage>
</organism>
<protein>
    <recommendedName>
        <fullName evidence="4">Tetratricopeptide repeat protein</fullName>
    </recommendedName>
</protein>
<proteinExistence type="predicted"/>
<feature type="signal peptide" evidence="1">
    <location>
        <begin position="1"/>
        <end position="20"/>
    </location>
</feature>
<feature type="chain" id="PRO_5046155139" description="Tetratricopeptide repeat protein" evidence="1">
    <location>
        <begin position="21"/>
        <end position="400"/>
    </location>
</feature>
<evidence type="ECO:0000313" key="3">
    <source>
        <dbReference type="Proteomes" id="UP001529085"/>
    </source>
</evidence>
<keyword evidence="1" id="KW-0732">Signal</keyword>
<evidence type="ECO:0000256" key="1">
    <source>
        <dbReference type="SAM" id="SignalP"/>
    </source>
</evidence>
<dbReference type="Proteomes" id="UP001529085">
    <property type="component" value="Unassembled WGS sequence"/>
</dbReference>
<evidence type="ECO:0008006" key="4">
    <source>
        <dbReference type="Google" id="ProtNLM"/>
    </source>
</evidence>
<accession>A0ABT6G432</accession>
<dbReference type="InterPro" id="IPR011990">
    <property type="entry name" value="TPR-like_helical_dom_sf"/>
</dbReference>
<sequence>MKSKYLTSILFLLIFQFATAFQDKSICSCELLKESKENDEKVSMLAREIEASFHDLSTDGFNKYFDTKSFKQKLINGIDYDANKSYVKGFLNGVGKAGDKLAEKIVYEVENGAYYNIVNYRYSIVQKAYYFTFRMYSEETGINYHDYKVCTDGKNIKVNDIYIYLSGEHLSETLNRIFIMSLEDEKNNTLNSKESTVSSMFKVISAQKLLQSGKYKEAYNMVNSITGPLKKEKFFLLIKALIASSYDDKIYENTLGEFAELYPDDPTLYLKLIDYYFLKENYKMVHIYIDKLMFETEDDFLNLMKANAYLLQKDYKNAEKSYHYIKINYPASFSAHVGEMICLTYQNRLEETLAIAQSLVDEGYDKKELTNFFEEKEADGSNELEAFVKSKIYKNWKVKP</sequence>
<keyword evidence="3" id="KW-1185">Reference proteome</keyword>
<name>A0ABT6G432_9FLAO</name>
<dbReference type="SUPFAM" id="SSF48452">
    <property type="entry name" value="TPR-like"/>
    <property type="match status" value="1"/>
</dbReference>
<comment type="caution">
    <text evidence="2">The sequence shown here is derived from an EMBL/GenBank/DDBJ whole genome shotgun (WGS) entry which is preliminary data.</text>
</comment>
<dbReference type="RefSeq" id="WP_278006022.1">
    <property type="nucleotide sequence ID" value="NZ_JARSBN010000006.1"/>
</dbReference>
<evidence type="ECO:0000313" key="2">
    <source>
        <dbReference type="EMBL" id="MDG4716579.1"/>
    </source>
</evidence>
<dbReference type="EMBL" id="JARSBN010000006">
    <property type="protein sequence ID" value="MDG4716579.1"/>
    <property type="molecule type" value="Genomic_DNA"/>
</dbReference>